<evidence type="ECO:0000256" key="2">
    <source>
        <dbReference type="ARBA" id="ARBA00023212"/>
    </source>
</evidence>
<dbReference type="Proteomes" id="UP000479000">
    <property type="component" value="Unassembled WGS sequence"/>
</dbReference>
<dbReference type="GO" id="GO:0016011">
    <property type="term" value="C:dystroglycan complex"/>
    <property type="evidence" value="ECO:0007669"/>
    <property type="project" value="TreeGrafter"/>
</dbReference>
<evidence type="ECO:0000256" key="1">
    <source>
        <dbReference type="ARBA" id="ARBA00004245"/>
    </source>
</evidence>
<protein>
    <recommendedName>
        <fullName evidence="4">Dystroglycan C-terminal domain-containing protein</fullName>
    </recommendedName>
</protein>
<evidence type="ECO:0000256" key="3">
    <source>
        <dbReference type="SAM" id="Phobius"/>
    </source>
</evidence>
<dbReference type="GO" id="GO:0005509">
    <property type="term" value="F:calcium ion binding"/>
    <property type="evidence" value="ECO:0007669"/>
    <property type="project" value="InterPro"/>
</dbReference>
<dbReference type="GO" id="GO:0002009">
    <property type="term" value="P:morphogenesis of an epithelium"/>
    <property type="evidence" value="ECO:0007669"/>
    <property type="project" value="TreeGrafter"/>
</dbReference>
<dbReference type="Gene3D" id="2.60.40.770">
    <property type="match status" value="1"/>
</dbReference>
<dbReference type="AlphaFoldDB" id="A0A6H5FUL0"/>
<dbReference type="InterPro" id="IPR008465">
    <property type="entry name" value="DAG1_C"/>
</dbReference>
<organism evidence="5 6">
    <name type="scientific">Nesidiocoris tenuis</name>
    <dbReference type="NCBI Taxonomy" id="355587"/>
    <lineage>
        <taxon>Eukaryota</taxon>
        <taxon>Metazoa</taxon>
        <taxon>Ecdysozoa</taxon>
        <taxon>Arthropoda</taxon>
        <taxon>Hexapoda</taxon>
        <taxon>Insecta</taxon>
        <taxon>Pterygota</taxon>
        <taxon>Neoptera</taxon>
        <taxon>Paraneoptera</taxon>
        <taxon>Hemiptera</taxon>
        <taxon>Heteroptera</taxon>
        <taxon>Panheteroptera</taxon>
        <taxon>Cimicomorpha</taxon>
        <taxon>Miridae</taxon>
        <taxon>Dicyphina</taxon>
        <taxon>Nesidiocoris</taxon>
    </lineage>
</organism>
<dbReference type="OrthoDB" id="5990676at2759"/>
<dbReference type="PANTHER" id="PTHR21559:SF21">
    <property type="entry name" value="DYSTROGLYCAN 1"/>
    <property type="match status" value="1"/>
</dbReference>
<dbReference type="InterPro" id="IPR027468">
    <property type="entry name" value="Alpha-dystroglycan_domain_2"/>
</dbReference>
<dbReference type="Gene3D" id="2.60.40.10">
    <property type="entry name" value="Immunoglobulins"/>
    <property type="match status" value="1"/>
</dbReference>
<keyword evidence="2" id="KW-0206">Cytoskeleton</keyword>
<evidence type="ECO:0000259" key="4">
    <source>
        <dbReference type="Pfam" id="PF05454"/>
    </source>
</evidence>
<keyword evidence="3" id="KW-1133">Transmembrane helix</keyword>
<dbReference type="Gene3D" id="3.30.70.1040">
    <property type="entry name" value="Dystroglycan, domain 2"/>
    <property type="match status" value="1"/>
</dbReference>
<dbReference type="GO" id="GO:0042383">
    <property type="term" value="C:sarcolemma"/>
    <property type="evidence" value="ECO:0007669"/>
    <property type="project" value="TreeGrafter"/>
</dbReference>
<dbReference type="GO" id="GO:0043236">
    <property type="term" value="F:laminin binding"/>
    <property type="evidence" value="ECO:0007669"/>
    <property type="project" value="TreeGrafter"/>
</dbReference>
<dbReference type="InterPro" id="IPR013783">
    <property type="entry name" value="Ig-like_fold"/>
</dbReference>
<keyword evidence="6" id="KW-1185">Reference proteome</keyword>
<keyword evidence="2" id="KW-0963">Cytoplasm</keyword>
<dbReference type="SUPFAM" id="SSF49313">
    <property type="entry name" value="Cadherin-like"/>
    <property type="match status" value="1"/>
</dbReference>
<comment type="subcellular location">
    <subcellularLocation>
        <location evidence="1">Cytoplasm</location>
        <location evidence="1">Cytoskeleton</location>
    </subcellularLocation>
</comment>
<feature type="transmembrane region" description="Helical" evidence="3">
    <location>
        <begin position="394"/>
        <end position="420"/>
    </location>
</feature>
<feature type="domain" description="Dystroglycan C-terminal" evidence="4">
    <location>
        <begin position="320"/>
        <end position="428"/>
    </location>
</feature>
<accession>A0A6H5FUL0</accession>
<dbReference type="InterPro" id="IPR015919">
    <property type="entry name" value="Cadherin-like_sf"/>
</dbReference>
<keyword evidence="3" id="KW-0472">Membrane</keyword>
<sequence>MSLSFFVILSSTSTKNFDLENSVNVTNCDKPPCVLKRKNTYTVNLKFSPGESNKRFYFKRGWSWKEGMNEPLRQFIGTGTSIPKSEIPECFNPQDAYSENGEDLPEWLVFHERTGILEGVPSEENLGEHYITIEAFDEDHRGSVKDVFALEVLARTSARFSHLKTDCKPTEEKSVISLVLDVHFPTTTAKQKVFILKNLAEFLNVKKIPDRPTILNSLNFDPLDTLDIMTEIMPTAVYGEASPSIPALAENILSGEDGLKKNVPEGIHIKKVSWSGVGHCEAKTTKPAEVPPKAENLPPFPRNQVDYFNATVGQLLVFQVPEILLGDDEKVTNIVTKLMAPEFPVVSSKLTPTGLCQGALTEISISSGAGAGSGAGGSDTVNSDVTAVSHGEHYIIGLVIPALVIAVMLLCAGLVACVLYRRKRTGKMSPRPYRP</sequence>
<evidence type="ECO:0000313" key="6">
    <source>
        <dbReference type="Proteomes" id="UP000479000"/>
    </source>
</evidence>
<proteinExistence type="predicted"/>
<dbReference type="PANTHER" id="PTHR21559">
    <property type="entry name" value="DYSTROGLYCAN-RELATED"/>
    <property type="match status" value="1"/>
</dbReference>
<dbReference type="Pfam" id="PF05345">
    <property type="entry name" value="He_PIG"/>
    <property type="match status" value="1"/>
</dbReference>
<name>A0A6H5FUL0_9HEMI</name>
<keyword evidence="3" id="KW-0812">Transmembrane</keyword>
<gene>
    <name evidence="5" type="ORF">NTEN_LOCUS415</name>
</gene>
<dbReference type="GO" id="GO:0021675">
    <property type="term" value="P:nerve development"/>
    <property type="evidence" value="ECO:0007669"/>
    <property type="project" value="TreeGrafter"/>
</dbReference>
<dbReference type="GO" id="GO:0005856">
    <property type="term" value="C:cytoskeleton"/>
    <property type="evidence" value="ECO:0007669"/>
    <property type="project" value="UniProtKB-SubCell"/>
</dbReference>
<dbReference type="EMBL" id="CADCXU010000410">
    <property type="protein sequence ID" value="CAA9993442.1"/>
    <property type="molecule type" value="Genomic_DNA"/>
</dbReference>
<dbReference type="GO" id="GO:0007411">
    <property type="term" value="P:axon guidance"/>
    <property type="evidence" value="ECO:0007669"/>
    <property type="project" value="TreeGrafter"/>
</dbReference>
<dbReference type="Pfam" id="PF05454">
    <property type="entry name" value="DAG1"/>
    <property type="match status" value="1"/>
</dbReference>
<reference evidence="5 6" key="1">
    <citation type="submission" date="2020-02" db="EMBL/GenBank/DDBJ databases">
        <authorList>
            <person name="Ferguson B K."/>
        </authorList>
    </citation>
    <scope>NUCLEOTIDE SEQUENCE [LARGE SCALE GENOMIC DNA]</scope>
</reference>
<evidence type="ECO:0000313" key="5">
    <source>
        <dbReference type="EMBL" id="CAA9993442.1"/>
    </source>
</evidence>